<dbReference type="Proteomes" id="UP001196870">
    <property type="component" value="Unassembled WGS sequence"/>
</dbReference>
<evidence type="ECO:0000256" key="1">
    <source>
        <dbReference type="SAM" id="MobiDB-lite"/>
    </source>
</evidence>
<proteinExistence type="predicted"/>
<dbReference type="RefSeq" id="WP_211853173.1">
    <property type="nucleotide sequence ID" value="NZ_JAAGBB010000015.1"/>
</dbReference>
<dbReference type="EMBL" id="JAAGBB010000015">
    <property type="protein sequence ID" value="MBR0665507.1"/>
    <property type="molecule type" value="Genomic_DNA"/>
</dbReference>
<reference evidence="3" key="1">
    <citation type="journal article" date="2021" name="Syst. Appl. Microbiol.">
        <title>Roseomonas hellenica sp. nov., isolated from roots of wild-growing Alkanna tinctoria.</title>
        <authorList>
            <person name="Rat A."/>
            <person name="Naranjo H.D."/>
            <person name="Lebbe L."/>
            <person name="Cnockaert M."/>
            <person name="Krigas N."/>
            <person name="Grigoriadou K."/>
            <person name="Maloupa E."/>
            <person name="Willems A."/>
        </authorList>
    </citation>
    <scope>NUCLEOTIDE SEQUENCE [LARGE SCALE GENOMIC DNA]</scope>
    <source>
        <strain evidence="3">LMG 31523</strain>
    </source>
</reference>
<sequence length="186" mass="18827">MPKATDRPLGAGAGQEPAAPSATAPQICGEFHDKEQLDTALSRLEGSHFQRADLSVRYAGHAEPGRPDSTAEEPMRGDEARNLRQLGAGVATAAVAMAAAGGVVASGGTLLPAVAAAAASGGATLAAIEAVGIARAPDGETAMHREAEHGAGVVLLVHADTPEKRQQAREILQSCGAVRVWEVAEA</sequence>
<protein>
    <submittedName>
        <fullName evidence="2">Uncharacterized protein</fullName>
    </submittedName>
</protein>
<accession>A0ABS5EYX7</accession>
<keyword evidence="3" id="KW-1185">Reference proteome</keyword>
<gene>
    <name evidence="2" type="ORF">GXW71_14185</name>
</gene>
<feature type="region of interest" description="Disordered" evidence="1">
    <location>
        <begin position="1"/>
        <end position="26"/>
    </location>
</feature>
<evidence type="ECO:0000313" key="3">
    <source>
        <dbReference type="Proteomes" id="UP001196870"/>
    </source>
</evidence>
<evidence type="ECO:0000313" key="2">
    <source>
        <dbReference type="EMBL" id="MBR0665507.1"/>
    </source>
</evidence>
<name>A0ABS5EYX7_9PROT</name>
<feature type="region of interest" description="Disordered" evidence="1">
    <location>
        <begin position="55"/>
        <end position="77"/>
    </location>
</feature>
<organism evidence="2 3">
    <name type="scientific">Plastoroseomonas hellenica</name>
    <dbReference type="NCBI Taxonomy" id="2687306"/>
    <lineage>
        <taxon>Bacteria</taxon>
        <taxon>Pseudomonadati</taxon>
        <taxon>Pseudomonadota</taxon>
        <taxon>Alphaproteobacteria</taxon>
        <taxon>Acetobacterales</taxon>
        <taxon>Acetobacteraceae</taxon>
        <taxon>Plastoroseomonas</taxon>
    </lineage>
</organism>
<comment type="caution">
    <text evidence="2">The sequence shown here is derived from an EMBL/GenBank/DDBJ whole genome shotgun (WGS) entry which is preliminary data.</text>
</comment>